<evidence type="ECO:0000313" key="2">
    <source>
        <dbReference type="EMBL" id="EFQ84164.1"/>
    </source>
</evidence>
<dbReference type="EMBL" id="ACLF03000003">
    <property type="protein sequence ID" value="EFQ84164.1"/>
    <property type="molecule type" value="Genomic_DNA"/>
</dbReference>
<feature type="region of interest" description="Disordered" evidence="1">
    <location>
        <begin position="126"/>
        <end position="161"/>
    </location>
</feature>
<name>E2SA90_9ACTN</name>
<evidence type="ECO:0000256" key="1">
    <source>
        <dbReference type="SAM" id="MobiDB-lite"/>
    </source>
</evidence>
<feature type="region of interest" description="Disordered" evidence="1">
    <location>
        <begin position="80"/>
        <end position="106"/>
    </location>
</feature>
<gene>
    <name evidence="2" type="ORF">HMPREF0063_10880</name>
</gene>
<comment type="caution">
    <text evidence="2">The sequence shown here is derived from an EMBL/GenBank/DDBJ whole genome shotgun (WGS) entry which is preliminary data.</text>
</comment>
<reference evidence="2" key="1">
    <citation type="submission" date="2010-08" db="EMBL/GenBank/DDBJ databases">
        <authorList>
            <person name="Muzny D."/>
            <person name="Qin X."/>
            <person name="Buhay C."/>
            <person name="Dugan-Rocha S."/>
            <person name="Ding Y."/>
            <person name="Chen G."/>
            <person name="Hawes A."/>
            <person name="Holder M."/>
            <person name="Jhangiani S."/>
            <person name="Johnson A."/>
            <person name="Khan Z."/>
            <person name="Li Z."/>
            <person name="Liu W."/>
            <person name="Liu X."/>
            <person name="Perez L."/>
            <person name="Shen H."/>
            <person name="Wang Q."/>
            <person name="Watt J."/>
            <person name="Xi L."/>
            <person name="Xin Y."/>
            <person name="Zhou J."/>
            <person name="Deng J."/>
            <person name="Jiang H."/>
            <person name="Liu Y."/>
            <person name="Qu J."/>
            <person name="Song X.-Z."/>
            <person name="Zhang L."/>
            <person name="Villasana D."/>
            <person name="Johnson A."/>
            <person name="Liu J."/>
            <person name="Liyanage D."/>
            <person name="Lorensuhewa L."/>
            <person name="Robinson T."/>
            <person name="Song A."/>
            <person name="Song B.-B."/>
            <person name="Dinh H."/>
            <person name="Thornton R."/>
            <person name="Coyle M."/>
            <person name="Francisco L."/>
            <person name="Jackson L."/>
            <person name="Javaid M."/>
            <person name="Korchina V."/>
            <person name="Kovar C."/>
            <person name="Mata R."/>
            <person name="Mathew T."/>
            <person name="Ngo R."/>
            <person name="Nguyen L."/>
            <person name="Nguyen N."/>
            <person name="Okwuonu G."/>
            <person name="Ongeri F."/>
            <person name="Pham C."/>
            <person name="Simmons D."/>
            <person name="Wilczek-Boney K."/>
            <person name="Hale W."/>
            <person name="Jakkamsetti A."/>
            <person name="Pham P."/>
            <person name="Ruth R."/>
            <person name="San Lucas F."/>
            <person name="Warren J."/>
            <person name="Zhang J."/>
            <person name="Zhao Z."/>
            <person name="Zhou C."/>
            <person name="Zhu D."/>
            <person name="Lee S."/>
            <person name="Bess C."/>
            <person name="Blankenburg K."/>
            <person name="Forbes L."/>
            <person name="Fu Q."/>
            <person name="Gubbala S."/>
            <person name="Hirani K."/>
            <person name="Jayaseelan J.C."/>
            <person name="Lara F."/>
            <person name="Munidasa M."/>
            <person name="Palculict T."/>
            <person name="Patil S."/>
            <person name="Pu L.-L."/>
            <person name="Saada N."/>
            <person name="Tang L."/>
            <person name="Weissenberger G."/>
            <person name="Zhu Y."/>
            <person name="Hemphill L."/>
            <person name="Shang Y."/>
            <person name="Youmans B."/>
            <person name="Ayvaz T."/>
            <person name="Ross M."/>
            <person name="Santibanez J."/>
            <person name="Aqrawi P."/>
            <person name="Gross S."/>
            <person name="Joshi V."/>
            <person name="Fowler G."/>
            <person name="Nazareth L."/>
            <person name="Reid J."/>
            <person name="Worley K."/>
            <person name="Petrosino J."/>
            <person name="Highlander S."/>
            <person name="Gibbs R."/>
        </authorList>
    </citation>
    <scope>NUCLEOTIDE SEQUENCE [LARGE SCALE GENOMIC DNA]</scope>
    <source>
        <strain evidence="2">DSM 15272</strain>
    </source>
</reference>
<accession>E2SA90</accession>
<dbReference type="AlphaFoldDB" id="E2SA90"/>
<dbReference type="Proteomes" id="UP000003111">
    <property type="component" value="Unassembled WGS sequence"/>
</dbReference>
<sequence length="161" mass="17186">MHAQCDRVLDGLVDKLPMWPTTSMRPCRRARVHRLPQGDLAPADLAVEPLVGIVRSDLTATRWSELVGAVLAEQHDESAKAAATSASTSSPAPVQAPKAAPSCPNWIPQHEHDIAILVAGGIPGWRDEHGNLRPGPATSTTPTAKRPEPQPVILNPDGQPF</sequence>
<proteinExistence type="predicted"/>
<organism evidence="2 3">
    <name type="scientific">Aeromicrobium marinum DSM 15272</name>
    <dbReference type="NCBI Taxonomy" id="585531"/>
    <lineage>
        <taxon>Bacteria</taxon>
        <taxon>Bacillati</taxon>
        <taxon>Actinomycetota</taxon>
        <taxon>Actinomycetes</taxon>
        <taxon>Propionibacteriales</taxon>
        <taxon>Nocardioidaceae</taxon>
        <taxon>Aeromicrobium</taxon>
    </lineage>
</organism>
<keyword evidence="3" id="KW-1185">Reference proteome</keyword>
<evidence type="ECO:0000313" key="3">
    <source>
        <dbReference type="Proteomes" id="UP000003111"/>
    </source>
</evidence>
<protein>
    <submittedName>
        <fullName evidence="2">Uncharacterized protein</fullName>
    </submittedName>
</protein>
<dbReference type="HOGENOM" id="CLU_1640209_0_0_11"/>
<feature type="compositionally biased region" description="Low complexity" evidence="1">
    <location>
        <begin position="80"/>
        <end position="93"/>
    </location>
</feature>